<dbReference type="InterPro" id="IPR017872">
    <property type="entry name" value="Pyrmidine_PPase_CS"/>
</dbReference>
<evidence type="ECO:0000256" key="3">
    <source>
        <dbReference type="ARBA" id="ARBA00022676"/>
    </source>
</evidence>
<dbReference type="GO" id="GO:0005829">
    <property type="term" value="C:cytosol"/>
    <property type="evidence" value="ECO:0007669"/>
    <property type="project" value="TreeGrafter"/>
</dbReference>
<dbReference type="PANTHER" id="PTHR10515">
    <property type="entry name" value="THYMIDINE PHOSPHORYLASE"/>
    <property type="match status" value="1"/>
</dbReference>
<dbReference type="Pfam" id="PF02885">
    <property type="entry name" value="Glycos_trans_3N"/>
    <property type="match status" value="1"/>
</dbReference>
<organism evidence="6 7">
    <name type="scientific">Micromonospora purpureochromogenes</name>
    <dbReference type="NCBI Taxonomy" id="47872"/>
    <lineage>
        <taxon>Bacteria</taxon>
        <taxon>Bacillati</taxon>
        <taxon>Actinomycetota</taxon>
        <taxon>Actinomycetes</taxon>
        <taxon>Micromonosporales</taxon>
        <taxon>Micromonosporaceae</taxon>
        <taxon>Micromonospora</taxon>
    </lineage>
</organism>
<dbReference type="GO" id="GO:0006213">
    <property type="term" value="P:pyrimidine nucleoside metabolic process"/>
    <property type="evidence" value="ECO:0007669"/>
    <property type="project" value="InterPro"/>
</dbReference>
<evidence type="ECO:0000313" key="7">
    <source>
        <dbReference type="Proteomes" id="UP000198228"/>
    </source>
</evidence>
<dbReference type="GO" id="GO:0004645">
    <property type="term" value="F:1,4-alpha-oligoglucan phosphorylase activity"/>
    <property type="evidence" value="ECO:0007669"/>
    <property type="project" value="InterPro"/>
</dbReference>
<dbReference type="SUPFAM" id="SSF52418">
    <property type="entry name" value="Nucleoside phosphorylase/phosphoribosyltransferase catalytic domain"/>
    <property type="match status" value="1"/>
</dbReference>
<protein>
    <submittedName>
        <fullName evidence="6">Thymidine phosphorylase</fullName>
    </submittedName>
</protein>
<sequence length="426" mass="44058">MSAFTAVDVIRTKRDGGVLSDAQIDWVVDAYTRGLVADEQMAALAMAILLRGMTPPEIARWTAAMIASGERLDLSPVSRPTVDKHSTGGVGDKITLPLTPLVAACGGAVPQLSGRGLGHTGGTLDKLESIPGWRAALSNDEFISQLREVGAVICAAGEGLAPADRKLYALRDVTGTVEAIPLIASSIMSKKIAEGTGALVLDVKVGSGAFMKSADDARELARTMVELGGAHGVRTVALLTDMSTPLGLAVGNAVEVTESVEVLAGGGPADVVELTLALAREMLDAAGLPDADPAAALRDGRAMDAWRRMIRAQGGDPDAPMPTANEVEVVRAQADGFVESVDAYAIGVAAWRLGAGRARKEDPVSVAAGVVLHKRPGDPVRAGDPLYELRADQATRIPAARAEAELAVRLAPTAPTPSSLVIERIG</sequence>
<name>A0A1C5AFC5_9ACTN</name>
<reference evidence="6 7" key="1">
    <citation type="submission" date="2016-06" db="EMBL/GenBank/DDBJ databases">
        <authorList>
            <person name="Kjaerup R.B."/>
            <person name="Dalgaard T.S."/>
            <person name="Juul-Madsen H.R."/>
        </authorList>
    </citation>
    <scope>NUCLEOTIDE SEQUENCE [LARGE SCALE GENOMIC DNA]</scope>
    <source>
        <strain evidence="6 7">DSM 43821</strain>
    </source>
</reference>
<dbReference type="InterPro" id="IPR000312">
    <property type="entry name" value="Glycosyl_Trfase_fam3"/>
</dbReference>
<proteinExistence type="inferred from homology"/>
<dbReference type="InterPro" id="IPR036320">
    <property type="entry name" value="Glycosyl_Trfase_fam3_N_dom_sf"/>
</dbReference>
<dbReference type="Gene3D" id="3.90.1170.30">
    <property type="entry name" value="Pyrimidine nucleoside phosphorylase-like, C-terminal domain"/>
    <property type="match status" value="1"/>
</dbReference>
<dbReference type="Pfam" id="PF07831">
    <property type="entry name" value="PYNP_C"/>
    <property type="match status" value="1"/>
</dbReference>
<gene>
    <name evidence="6" type="ORF">GA0074696_5876</name>
</gene>
<dbReference type="InterPro" id="IPR018090">
    <property type="entry name" value="Pyrmidine_PPas_bac/euk"/>
</dbReference>
<dbReference type="EMBL" id="LT607410">
    <property type="protein sequence ID" value="SCF43771.1"/>
    <property type="molecule type" value="Genomic_DNA"/>
</dbReference>
<dbReference type="AlphaFoldDB" id="A0A1C5AFC5"/>
<comment type="subunit">
    <text evidence="2">Homodimer.</text>
</comment>
<dbReference type="InterPro" id="IPR000053">
    <property type="entry name" value="Thymidine/pyrmidine_PPase"/>
</dbReference>
<feature type="domain" description="Pyrimidine nucleoside phosphorylase C-terminal" evidence="5">
    <location>
        <begin position="337"/>
        <end position="411"/>
    </location>
</feature>
<dbReference type="GO" id="GO:0009032">
    <property type="term" value="F:thymidine phosphorylase activity"/>
    <property type="evidence" value="ECO:0007669"/>
    <property type="project" value="TreeGrafter"/>
</dbReference>
<dbReference type="RefSeq" id="WP_088964038.1">
    <property type="nucleotide sequence ID" value="NZ_LT607410.1"/>
</dbReference>
<evidence type="ECO:0000256" key="4">
    <source>
        <dbReference type="ARBA" id="ARBA00022679"/>
    </source>
</evidence>
<dbReference type="GO" id="GO:0006206">
    <property type="term" value="P:pyrimidine nucleobase metabolic process"/>
    <property type="evidence" value="ECO:0007669"/>
    <property type="project" value="InterPro"/>
</dbReference>
<dbReference type="InterPro" id="IPR036566">
    <property type="entry name" value="PYNP-like_C_sf"/>
</dbReference>
<dbReference type="Gene3D" id="3.40.1030.10">
    <property type="entry name" value="Nucleoside phosphorylase/phosphoribosyltransferase catalytic domain"/>
    <property type="match status" value="1"/>
</dbReference>
<dbReference type="SUPFAM" id="SSF54680">
    <property type="entry name" value="Pyrimidine nucleoside phosphorylase C-terminal domain"/>
    <property type="match status" value="1"/>
</dbReference>
<evidence type="ECO:0000256" key="1">
    <source>
        <dbReference type="ARBA" id="ARBA00006915"/>
    </source>
</evidence>
<dbReference type="InterPro" id="IPR017459">
    <property type="entry name" value="Glycosyl_Trfase_fam3_N_dom"/>
</dbReference>
<evidence type="ECO:0000256" key="2">
    <source>
        <dbReference type="ARBA" id="ARBA00011738"/>
    </source>
</evidence>
<dbReference type="PIRSF" id="PIRSF000478">
    <property type="entry name" value="TP_PyNP"/>
    <property type="match status" value="1"/>
</dbReference>
<evidence type="ECO:0000259" key="5">
    <source>
        <dbReference type="SMART" id="SM00941"/>
    </source>
</evidence>
<dbReference type="Gene3D" id="1.20.970.10">
    <property type="entry name" value="Transferase, Pyrimidine Nucleoside Phosphorylase, Chain C"/>
    <property type="match status" value="1"/>
</dbReference>
<dbReference type="FunFam" id="3.40.1030.10:FF:000001">
    <property type="entry name" value="Thymidine phosphorylase"/>
    <property type="match status" value="1"/>
</dbReference>
<dbReference type="PROSITE" id="PS00647">
    <property type="entry name" value="THYMID_PHOSPHORYLASE"/>
    <property type="match status" value="1"/>
</dbReference>
<dbReference type="InterPro" id="IPR013102">
    <property type="entry name" value="PYNP_C"/>
</dbReference>
<evidence type="ECO:0000313" key="6">
    <source>
        <dbReference type="EMBL" id="SCF43771.1"/>
    </source>
</evidence>
<dbReference type="FunFam" id="1.20.970.10:FF:000004">
    <property type="entry name" value="Thymidine phosphorylase"/>
    <property type="match status" value="1"/>
</dbReference>
<dbReference type="Proteomes" id="UP000198228">
    <property type="component" value="Chromosome I"/>
</dbReference>
<dbReference type="NCBIfam" id="TIGR02644">
    <property type="entry name" value="Y_phosphoryl"/>
    <property type="match status" value="1"/>
</dbReference>
<keyword evidence="4" id="KW-0808">Transferase</keyword>
<keyword evidence="3" id="KW-0328">Glycosyltransferase</keyword>
<dbReference type="SMART" id="SM00941">
    <property type="entry name" value="PYNP_C"/>
    <property type="match status" value="1"/>
</dbReference>
<comment type="similarity">
    <text evidence="1">Belongs to the thymidine/pyrimidine-nucleoside phosphorylase family.</text>
</comment>
<dbReference type="PANTHER" id="PTHR10515:SF0">
    <property type="entry name" value="THYMIDINE PHOSPHORYLASE"/>
    <property type="match status" value="1"/>
</dbReference>
<dbReference type="Pfam" id="PF00591">
    <property type="entry name" value="Glycos_transf_3"/>
    <property type="match status" value="1"/>
</dbReference>
<dbReference type="NCBIfam" id="NF004490">
    <property type="entry name" value="PRK05820.1"/>
    <property type="match status" value="1"/>
</dbReference>
<dbReference type="SUPFAM" id="SSF47648">
    <property type="entry name" value="Nucleoside phosphorylase/phosphoribosyltransferase N-terminal domain"/>
    <property type="match status" value="1"/>
</dbReference>
<dbReference type="InterPro" id="IPR035902">
    <property type="entry name" value="Nuc_phospho_transferase"/>
</dbReference>
<accession>A0A1C5AFC5</accession>